<evidence type="ECO:0000256" key="4">
    <source>
        <dbReference type="ARBA" id="ARBA00022824"/>
    </source>
</evidence>
<keyword evidence="5 7" id="KW-1133">Transmembrane helix</keyword>
<dbReference type="GO" id="GO:0006629">
    <property type="term" value="P:lipid metabolic process"/>
    <property type="evidence" value="ECO:0007669"/>
    <property type="project" value="TreeGrafter"/>
</dbReference>
<protein>
    <submittedName>
        <fullName evidence="8">Uncharacterized protein DUF1625</fullName>
    </submittedName>
</protein>
<keyword evidence="9" id="KW-1185">Reference proteome</keyword>
<comment type="caution">
    <text evidence="8">The sequence shown here is derived from an EMBL/GenBank/DDBJ whole genome shotgun (WGS) entry which is preliminary data.</text>
</comment>
<dbReference type="GO" id="GO:0012505">
    <property type="term" value="C:endomembrane system"/>
    <property type="evidence" value="ECO:0007669"/>
    <property type="project" value="UniProtKB-SubCell"/>
</dbReference>
<evidence type="ECO:0000256" key="1">
    <source>
        <dbReference type="ARBA" id="ARBA00004127"/>
    </source>
</evidence>
<evidence type="ECO:0000256" key="6">
    <source>
        <dbReference type="ARBA" id="ARBA00023136"/>
    </source>
</evidence>
<feature type="transmembrane region" description="Helical" evidence="7">
    <location>
        <begin position="20"/>
        <end position="39"/>
    </location>
</feature>
<name>A0A4R7P5W2_9GAMM</name>
<dbReference type="InterPro" id="IPR012430">
    <property type="entry name" value="TMEM43_fam"/>
</dbReference>
<organism evidence="8 9">
    <name type="scientific">Panacagrimonas perspica</name>
    <dbReference type="NCBI Taxonomy" id="381431"/>
    <lineage>
        <taxon>Bacteria</taxon>
        <taxon>Pseudomonadati</taxon>
        <taxon>Pseudomonadota</taxon>
        <taxon>Gammaproteobacteria</taxon>
        <taxon>Nevskiales</taxon>
        <taxon>Nevskiaceae</taxon>
        <taxon>Panacagrimonas</taxon>
    </lineage>
</organism>
<dbReference type="RefSeq" id="WP_133882173.1">
    <property type="nucleotide sequence ID" value="NZ_MWIN01000002.1"/>
</dbReference>
<evidence type="ECO:0000256" key="7">
    <source>
        <dbReference type="SAM" id="Phobius"/>
    </source>
</evidence>
<evidence type="ECO:0000256" key="2">
    <source>
        <dbReference type="ARBA" id="ARBA00004586"/>
    </source>
</evidence>
<dbReference type="GO" id="GO:0071763">
    <property type="term" value="P:nuclear membrane organization"/>
    <property type="evidence" value="ECO:0007669"/>
    <property type="project" value="TreeGrafter"/>
</dbReference>
<sequence length="389" mass="41513">MSDQYTVTSSQGWGSRIGNSIKGILIGGVMTIASFPILFSNEGRAVAREKALNEGAAAVVSVDAASIDAQNEGRLVHLSGNAQTTDVVQDPEFGAQTVALRLVREVTMYQWKEKEERETRKKMGGGEETVTTYKYTKDWDDDVIDSSSFYDSEGHKNPGVKPYNSESFQAENVTVGAFRMNPSQVARTGSPSDLPDDVALTLPTDLGPVKRVGNTAYFGQDSASPQIGDVRVSFFLVPPSDVSLVAEQRDGTMQPFTTPSGGEVDLLEDGIVSAAAMFQIAQDENTMLTWVLRGVGFFLMFLGLSLLFKPLSVLADVVPIFGSIVSVGTGVVAFLLAAAGSFLTIAIGWVFFRPLIGIPLVIVGVGALVWTFLKVKAAPRPASQGAVTA</sequence>
<dbReference type="Pfam" id="PF07787">
    <property type="entry name" value="TMEM43"/>
    <property type="match status" value="1"/>
</dbReference>
<comment type="subcellular location">
    <subcellularLocation>
        <location evidence="1">Endomembrane system</location>
        <topology evidence="1">Multi-pass membrane protein</topology>
    </subcellularLocation>
    <subcellularLocation>
        <location evidence="2">Endoplasmic reticulum membrane</location>
    </subcellularLocation>
</comment>
<feature type="transmembrane region" description="Helical" evidence="7">
    <location>
        <begin position="287"/>
        <end position="308"/>
    </location>
</feature>
<evidence type="ECO:0000313" key="8">
    <source>
        <dbReference type="EMBL" id="TDU28641.1"/>
    </source>
</evidence>
<accession>A0A4R7P5W2</accession>
<dbReference type="AlphaFoldDB" id="A0A4R7P5W2"/>
<evidence type="ECO:0000256" key="5">
    <source>
        <dbReference type="ARBA" id="ARBA00022989"/>
    </source>
</evidence>
<keyword evidence="3 7" id="KW-0812">Transmembrane</keyword>
<evidence type="ECO:0000256" key="3">
    <source>
        <dbReference type="ARBA" id="ARBA00022692"/>
    </source>
</evidence>
<keyword evidence="4" id="KW-0256">Endoplasmic reticulum</keyword>
<reference evidence="8 9" key="1">
    <citation type="submission" date="2019-03" db="EMBL/GenBank/DDBJ databases">
        <title>Genomic Encyclopedia of Type Strains, Phase IV (KMG-IV): sequencing the most valuable type-strain genomes for metagenomic binning, comparative biology and taxonomic classification.</title>
        <authorList>
            <person name="Goeker M."/>
        </authorList>
    </citation>
    <scope>NUCLEOTIDE SEQUENCE [LARGE SCALE GENOMIC DNA]</scope>
    <source>
        <strain evidence="8 9">DSM 26377</strain>
    </source>
</reference>
<gene>
    <name evidence="8" type="ORF">DFR24_3016</name>
</gene>
<dbReference type="OrthoDB" id="273988at2"/>
<dbReference type="PANTHER" id="PTHR13416:SF2">
    <property type="entry name" value="TRANSMEMBRANE PROTEIN 43"/>
    <property type="match status" value="1"/>
</dbReference>
<feature type="transmembrane region" description="Helical" evidence="7">
    <location>
        <begin position="355"/>
        <end position="373"/>
    </location>
</feature>
<evidence type="ECO:0000313" key="9">
    <source>
        <dbReference type="Proteomes" id="UP000295341"/>
    </source>
</evidence>
<dbReference type="EMBL" id="SOBT01000009">
    <property type="protein sequence ID" value="TDU28641.1"/>
    <property type="molecule type" value="Genomic_DNA"/>
</dbReference>
<dbReference type="Proteomes" id="UP000295341">
    <property type="component" value="Unassembled WGS sequence"/>
</dbReference>
<proteinExistence type="predicted"/>
<keyword evidence="6 7" id="KW-0472">Membrane</keyword>
<dbReference type="PANTHER" id="PTHR13416">
    <property type="match status" value="1"/>
</dbReference>
<feature type="transmembrane region" description="Helical" evidence="7">
    <location>
        <begin position="320"/>
        <end position="343"/>
    </location>
</feature>